<dbReference type="Pfam" id="PF13840">
    <property type="entry name" value="ACT_7"/>
    <property type="match status" value="1"/>
</dbReference>
<dbReference type="Proteomes" id="UP001063698">
    <property type="component" value="Chromosome"/>
</dbReference>
<protein>
    <submittedName>
        <fullName evidence="2">Amino acid-binding protein</fullName>
    </submittedName>
</protein>
<dbReference type="AlphaFoldDB" id="A0A977KBS2"/>
<keyword evidence="3" id="KW-1185">Reference proteome</keyword>
<name>A0A977KBS2_9CREN</name>
<accession>A0A977KBS2</accession>
<dbReference type="Gene3D" id="3.30.2130.10">
    <property type="entry name" value="VC0802-like"/>
    <property type="match status" value="1"/>
</dbReference>
<dbReference type="EMBL" id="CP006868">
    <property type="protein sequence ID" value="UXD21725.1"/>
    <property type="molecule type" value="Genomic_DNA"/>
</dbReference>
<sequence>MIPRDIKFLALVNDLSGMITIVSEEKVGECIGPYKALVSEEMDPSTVGFLAEVSRKLAKAGIPIMVYASFERDYVLVPSKLLEKALEVLAKGP</sequence>
<evidence type="ECO:0000313" key="3">
    <source>
        <dbReference type="Proteomes" id="UP001063698"/>
    </source>
</evidence>
<feature type="domain" description="CASTOR ACT" evidence="1">
    <location>
        <begin position="37"/>
        <end position="90"/>
    </location>
</feature>
<dbReference type="KEGG" id="ipc:IPA_07275"/>
<proteinExistence type="predicted"/>
<reference evidence="2" key="1">
    <citation type="submission" date="2013-11" db="EMBL/GenBank/DDBJ databases">
        <title>Comparative genomics of Ignicoccus.</title>
        <authorList>
            <person name="Podar M."/>
        </authorList>
    </citation>
    <scope>NUCLEOTIDE SEQUENCE</scope>
    <source>
        <strain evidence="2">DSM 13166</strain>
    </source>
</reference>
<evidence type="ECO:0000259" key="1">
    <source>
        <dbReference type="Pfam" id="PF13840"/>
    </source>
</evidence>
<dbReference type="InterPro" id="IPR027795">
    <property type="entry name" value="CASTOR_ACT_dom"/>
</dbReference>
<dbReference type="InterPro" id="IPR045865">
    <property type="entry name" value="ACT-like_dom_sf"/>
</dbReference>
<evidence type="ECO:0000313" key="2">
    <source>
        <dbReference type="EMBL" id="UXD21725.1"/>
    </source>
</evidence>
<dbReference type="SUPFAM" id="SSF55021">
    <property type="entry name" value="ACT-like"/>
    <property type="match status" value="1"/>
</dbReference>
<organism evidence="2 3">
    <name type="scientific">Ignicoccus pacificus DSM 13166</name>
    <dbReference type="NCBI Taxonomy" id="940294"/>
    <lineage>
        <taxon>Archaea</taxon>
        <taxon>Thermoproteota</taxon>
        <taxon>Thermoprotei</taxon>
        <taxon>Desulfurococcales</taxon>
        <taxon>Desulfurococcaceae</taxon>
        <taxon>Ignicoccus</taxon>
    </lineage>
</organism>
<gene>
    <name evidence="2" type="ORF">IPA_07275</name>
</gene>